<dbReference type="Gene3D" id="2.60.40.10">
    <property type="entry name" value="Immunoglobulins"/>
    <property type="match status" value="2"/>
</dbReference>
<evidence type="ECO:0000256" key="1">
    <source>
        <dbReference type="ARBA" id="ARBA00004834"/>
    </source>
</evidence>
<evidence type="ECO:0000259" key="6">
    <source>
        <dbReference type="Pfam" id="PF01833"/>
    </source>
</evidence>
<sequence length="508" mass="55348">MKKYISRCLLGIATIVTLGHCSKDKKDKSIDNGVPGRPQIRLVQPAIAVPGDTITITGNNFGTSTGQLAVSFDNQDAAVVTAADNQVKVIVPAPAESELVKIRVKLGDQPSNRFLFTIDYPHPKIKAYPVKAAAGDTIEITGSGFGDKKSDVAINFSGKAATVIAVTGQKIQLIVPEYAGQKDGDIQVAVRQKTSDNVPFSYINIQYSNPVVSRSLPDPTVIRSADGWFYLYATEDTRNIPVMRSQNLFEWTQAGTAFTDATRPDFEPNGGLWAPSIHYINGKYVLYYSMSVWGGEWTCGIGVATADQPGGPFTDKGKLFRSNEIDVQNSIDPYFIEDNGKKYLFWGSFRGIYMIEMSDDGLSIKPGATKQQVAGTYFEGVYIYKKANHYYMFASIGSCCAGLNSTYQLVVGRSANLAGPYVDKNGKTMMSNGYTLVINKNASFVGNGHCSQIVQDKKGSDWLLYHGIKTTDASGRVLMLDQLHWDAGGWPFITGGTPSLRTLAPVFD</sequence>
<accession>A0ABZ0W848</accession>
<reference evidence="7 8" key="1">
    <citation type="submission" date="2023-12" db="EMBL/GenBank/DDBJ databases">
        <title>Genome sequencing and assembly of bacterial species from a model synthetic community.</title>
        <authorList>
            <person name="Hogle S.L."/>
        </authorList>
    </citation>
    <scope>NUCLEOTIDE SEQUENCE [LARGE SCALE GENOMIC DNA]</scope>
    <source>
        <strain evidence="7 8">HAMBI_3031</strain>
    </source>
</reference>
<dbReference type="CDD" id="cd18616">
    <property type="entry name" value="GH43_ABN-like"/>
    <property type="match status" value="1"/>
</dbReference>
<dbReference type="PANTHER" id="PTHR43301:SF3">
    <property type="entry name" value="ARABINAN ENDO-1,5-ALPHA-L-ARABINOSIDASE A-RELATED"/>
    <property type="match status" value="1"/>
</dbReference>
<evidence type="ECO:0000256" key="3">
    <source>
        <dbReference type="ARBA" id="ARBA00022801"/>
    </source>
</evidence>
<evidence type="ECO:0000256" key="5">
    <source>
        <dbReference type="RuleBase" id="RU361187"/>
    </source>
</evidence>
<dbReference type="Proteomes" id="UP001325680">
    <property type="component" value="Chromosome"/>
</dbReference>
<dbReference type="InterPro" id="IPR023296">
    <property type="entry name" value="Glyco_hydro_beta-prop_sf"/>
</dbReference>
<evidence type="ECO:0000256" key="4">
    <source>
        <dbReference type="ARBA" id="ARBA00023295"/>
    </source>
</evidence>
<dbReference type="EMBL" id="CP139960">
    <property type="protein sequence ID" value="WQD38699.1"/>
    <property type="molecule type" value="Genomic_DNA"/>
</dbReference>
<dbReference type="Pfam" id="PF01833">
    <property type="entry name" value="TIG"/>
    <property type="match status" value="2"/>
</dbReference>
<feature type="domain" description="IPT/TIG" evidence="6">
    <location>
        <begin position="38"/>
        <end position="117"/>
    </location>
</feature>
<dbReference type="Pfam" id="PF04616">
    <property type="entry name" value="Glyco_hydro_43"/>
    <property type="match status" value="1"/>
</dbReference>
<dbReference type="InterPro" id="IPR014756">
    <property type="entry name" value="Ig_E-set"/>
</dbReference>
<organism evidence="7 8">
    <name type="scientific">Niabella yanshanensis</name>
    <dbReference type="NCBI Taxonomy" id="577386"/>
    <lineage>
        <taxon>Bacteria</taxon>
        <taxon>Pseudomonadati</taxon>
        <taxon>Bacteroidota</taxon>
        <taxon>Chitinophagia</taxon>
        <taxon>Chitinophagales</taxon>
        <taxon>Chitinophagaceae</taxon>
        <taxon>Niabella</taxon>
    </lineage>
</organism>
<dbReference type="InterPro" id="IPR006710">
    <property type="entry name" value="Glyco_hydro_43"/>
</dbReference>
<keyword evidence="8" id="KW-1185">Reference proteome</keyword>
<dbReference type="Gene3D" id="2.115.10.20">
    <property type="entry name" value="Glycosyl hydrolase domain, family 43"/>
    <property type="match status" value="1"/>
</dbReference>
<keyword evidence="3 5" id="KW-0378">Hydrolase</keyword>
<dbReference type="PANTHER" id="PTHR43301">
    <property type="entry name" value="ARABINAN ENDO-1,5-ALPHA-L-ARABINOSIDASE"/>
    <property type="match status" value="1"/>
</dbReference>
<comment type="similarity">
    <text evidence="2 5">Belongs to the glycosyl hydrolase 43 family.</text>
</comment>
<keyword evidence="4 5" id="KW-0326">Glycosidase</keyword>
<dbReference type="RefSeq" id="WP_162817908.1">
    <property type="nucleotide sequence ID" value="NZ_CP139960.1"/>
</dbReference>
<dbReference type="InterPro" id="IPR013783">
    <property type="entry name" value="Ig-like_fold"/>
</dbReference>
<dbReference type="SUPFAM" id="SSF81296">
    <property type="entry name" value="E set domains"/>
    <property type="match status" value="2"/>
</dbReference>
<feature type="domain" description="IPT/TIG" evidence="6">
    <location>
        <begin position="132"/>
        <end position="202"/>
    </location>
</feature>
<name>A0ABZ0W848_9BACT</name>
<evidence type="ECO:0000256" key="2">
    <source>
        <dbReference type="ARBA" id="ARBA00009865"/>
    </source>
</evidence>
<proteinExistence type="inferred from homology"/>
<evidence type="ECO:0000313" key="7">
    <source>
        <dbReference type="EMBL" id="WQD38699.1"/>
    </source>
</evidence>
<comment type="pathway">
    <text evidence="1">Glycan metabolism; L-arabinan degradation.</text>
</comment>
<evidence type="ECO:0000313" key="8">
    <source>
        <dbReference type="Proteomes" id="UP001325680"/>
    </source>
</evidence>
<dbReference type="SUPFAM" id="SSF75005">
    <property type="entry name" value="Arabinanase/levansucrase/invertase"/>
    <property type="match status" value="1"/>
</dbReference>
<gene>
    <name evidence="7" type="ORF">U0035_00895</name>
</gene>
<dbReference type="InterPro" id="IPR050727">
    <property type="entry name" value="GH43_arabinanases"/>
</dbReference>
<protein>
    <submittedName>
        <fullName evidence="7">Family 43 glycosylhydrolase</fullName>
    </submittedName>
</protein>
<dbReference type="InterPro" id="IPR002909">
    <property type="entry name" value="IPT_dom"/>
</dbReference>